<dbReference type="GO" id="GO:0000172">
    <property type="term" value="C:ribonuclease MRP complex"/>
    <property type="evidence" value="ECO:0007669"/>
    <property type="project" value="InterPro"/>
</dbReference>
<dbReference type="Proteomes" id="UP000507536">
    <property type="component" value="Chromosome 12"/>
</dbReference>
<proteinExistence type="predicted"/>
<evidence type="ECO:0000313" key="3">
    <source>
        <dbReference type="Proteomes" id="UP000507536"/>
    </source>
</evidence>
<sequence length="144" mass="16910">MGSPINVKNNGTIYLSKKGSDEKGIKNNGNNKLAEMNNNNNNEKIYKPLQDISTNSEIKSFNQNVILWSSSFFSLKEDDLQIFGNELKKRNIFKRCFQRIHKNKRRRCMSFNPYRVPLSCKKVTFDEMLISEPKIMKKKKKKKK</sequence>
<organism evidence="2 3">
    <name type="scientific">Plasmodium chabaudi adami</name>
    <dbReference type="NCBI Taxonomy" id="5826"/>
    <lineage>
        <taxon>Eukaryota</taxon>
        <taxon>Sar</taxon>
        <taxon>Alveolata</taxon>
        <taxon>Apicomplexa</taxon>
        <taxon>Aconoidasida</taxon>
        <taxon>Haemosporida</taxon>
        <taxon>Plasmodiidae</taxon>
        <taxon>Plasmodium</taxon>
        <taxon>Plasmodium (Vinckeia)</taxon>
    </lineage>
</organism>
<dbReference type="InterPro" id="IPR009723">
    <property type="entry name" value="Pop1_N"/>
</dbReference>
<dbReference type="Pfam" id="PF06978">
    <property type="entry name" value="POP1_N"/>
    <property type="match status" value="1"/>
</dbReference>
<gene>
    <name evidence="2" type="ORF">PCHDS_000327400</name>
</gene>
<reference evidence="2 3" key="1">
    <citation type="submission" date="2016-08" db="EMBL/GenBank/DDBJ databases">
        <authorList>
            <consortium name="Pathogen Informatics"/>
        </authorList>
    </citation>
    <scope>NUCLEOTIDE SEQUENCE [LARGE SCALE GENOMIC DNA]</scope>
    <source>
        <strain evidence="2 3">DS</strain>
    </source>
</reference>
<feature type="non-terminal residue" evidence="2">
    <location>
        <position position="144"/>
    </location>
</feature>
<accession>A0A1C6YIC9</accession>
<dbReference type="InterPro" id="IPR039182">
    <property type="entry name" value="Pop1"/>
</dbReference>
<evidence type="ECO:0000313" key="2">
    <source>
        <dbReference type="EMBL" id="SCM23118.1"/>
    </source>
</evidence>
<dbReference type="PANTHER" id="PTHR22731">
    <property type="entry name" value="RIBONUCLEASES P/MRP PROTEIN SUBUNIT POP1"/>
    <property type="match status" value="1"/>
</dbReference>
<dbReference type="PANTHER" id="PTHR22731:SF3">
    <property type="entry name" value="RIBONUCLEASES P_MRP PROTEIN SUBUNIT POP1"/>
    <property type="match status" value="1"/>
</dbReference>
<dbReference type="GO" id="GO:0005655">
    <property type="term" value="C:nucleolar ribonuclease P complex"/>
    <property type="evidence" value="ECO:0007669"/>
    <property type="project" value="InterPro"/>
</dbReference>
<dbReference type="EMBL" id="LT608192">
    <property type="protein sequence ID" value="SCM23118.1"/>
    <property type="molecule type" value="Genomic_DNA"/>
</dbReference>
<evidence type="ECO:0000259" key="1">
    <source>
        <dbReference type="Pfam" id="PF06978"/>
    </source>
</evidence>
<protein>
    <submittedName>
        <fullName evidence="2">Ribonucleases P/MRP protein subunit POP1, putative</fullName>
    </submittedName>
</protein>
<name>A0A1C6YIC9_PLACE</name>
<dbReference type="AlphaFoldDB" id="A0A1C6YIC9"/>
<dbReference type="GO" id="GO:0001682">
    <property type="term" value="P:tRNA 5'-leader removal"/>
    <property type="evidence" value="ECO:0007669"/>
    <property type="project" value="InterPro"/>
</dbReference>
<feature type="domain" description="Pop1 N-terminal" evidence="1">
    <location>
        <begin position="85"/>
        <end position="143"/>
    </location>
</feature>